<evidence type="ECO:0000313" key="3">
    <source>
        <dbReference type="EMBL" id="KAF8685135.1"/>
    </source>
</evidence>
<feature type="compositionally biased region" description="Basic and acidic residues" evidence="1">
    <location>
        <begin position="914"/>
        <end position="944"/>
    </location>
</feature>
<accession>A0A8H7HFF5</accession>
<feature type="compositionally biased region" description="Basic and acidic residues" evidence="1">
    <location>
        <begin position="754"/>
        <end position="771"/>
    </location>
</feature>
<feature type="compositionally biased region" description="Polar residues" evidence="1">
    <location>
        <begin position="1233"/>
        <end position="1247"/>
    </location>
</feature>
<dbReference type="EMBL" id="JACYCC010000024">
    <property type="protein sequence ID" value="KAF8685135.1"/>
    <property type="molecule type" value="Genomic_DNA"/>
</dbReference>
<proteinExistence type="predicted"/>
<feature type="compositionally biased region" description="Basic and acidic residues" evidence="1">
    <location>
        <begin position="1271"/>
        <end position="1282"/>
    </location>
</feature>
<feature type="transmembrane region" description="Helical" evidence="2">
    <location>
        <begin position="36"/>
        <end position="62"/>
    </location>
</feature>
<evidence type="ECO:0000256" key="1">
    <source>
        <dbReference type="SAM" id="MobiDB-lite"/>
    </source>
</evidence>
<feature type="region of interest" description="Disordered" evidence="1">
    <location>
        <begin position="840"/>
        <end position="959"/>
    </location>
</feature>
<feature type="transmembrane region" description="Helical" evidence="2">
    <location>
        <begin position="416"/>
        <end position="439"/>
    </location>
</feature>
<feature type="compositionally biased region" description="Basic and acidic residues" evidence="1">
    <location>
        <begin position="1031"/>
        <end position="1040"/>
    </location>
</feature>
<keyword evidence="2" id="KW-0472">Membrane</keyword>
<feature type="transmembrane region" description="Helical" evidence="2">
    <location>
        <begin position="94"/>
        <end position="115"/>
    </location>
</feature>
<dbReference type="Proteomes" id="UP000650582">
    <property type="component" value="Unassembled WGS sequence"/>
</dbReference>
<feature type="compositionally biased region" description="Basic and acidic residues" evidence="1">
    <location>
        <begin position="717"/>
        <end position="726"/>
    </location>
</feature>
<feature type="compositionally biased region" description="Low complexity" evidence="1">
    <location>
        <begin position="1153"/>
        <end position="1166"/>
    </location>
</feature>
<feature type="compositionally biased region" description="Pro residues" evidence="1">
    <location>
        <begin position="1043"/>
        <end position="1062"/>
    </location>
</feature>
<feature type="transmembrane region" description="Helical" evidence="2">
    <location>
        <begin position="287"/>
        <end position="305"/>
    </location>
</feature>
<name>A0A8H7HFF5_9AGAM</name>
<feature type="compositionally biased region" description="Acidic residues" evidence="1">
    <location>
        <begin position="589"/>
        <end position="598"/>
    </location>
</feature>
<feature type="region of interest" description="Disordered" evidence="1">
    <location>
        <begin position="536"/>
        <end position="617"/>
    </location>
</feature>
<evidence type="ECO:0000256" key="2">
    <source>
        <dbReference type="SAM" id="Phobius"/>
    </source>
</evidence>
<feature type="compositionally biased region" description="Polar residues" evidence="1">
    <location>
        <begin position="1256"/>
        <end position="1267"/>
    </location>
</feature>
<feature type="compositionally biased region" description="Low complexity" evidence="1">
    <location>
        <begin position="607"/>
        <end position="616"/>
    </location>
</feature>
<feature type="compositionally biased region" description="Low complexity" evidence="1">
    <location>
        <begin position="1086"/>
        <end position="1096"/>
    </location>
</feature>
<feature type="compositionally biased region" description="Basic and acidic residues" evidence="1">
    <location>
        <begin position="649"/>
        <end position="695"/>
    </location>
</feature>
<keyword evidence="2" id="KW-0812">Transmembrane</keyword>
<feature type="transmembrane region" description="Helical" evidence="2">
    <location>
        <begin position="473"/>
        <end position="496"/>
    </location>
</feature>
<organism evidence="3 4">
    <name type="scientific">Rhizoctonia solani</name>
    <dbReference type="NCBI Taxonomy" id="456999"/>
    <lineage>
        <taxon>Eukaryota</taxon>
        <taxon>Fungi</taxon>
        <taxon>Dikarya</taxon>
        <taxon>Basidiomycota</taxon>
        <taxon>Agaricomycotina</taxon>
        <taxon>Agaricomycetes</taxon>
        <taxon>Cantharellales</taxon>
        <taxon>Ceratobasidiaceae</taxon>
        <taxon>Rhizoctonia</taxon>
    </lineage>
</organism>
<protein>
    <submittedName>
        <fullName evidence="3">Uncharacterized protein</fullName>
    </submittedName>
</protein>
<feature type="region of interest" description="Disordered" evidence="1">
    <location>
        <begin position="632"/>
        <end position="781"/>
    </location>
</feature>
<feature type="compositionally biased region" description="Polar residues" evidence="1">
    <location>
        <begin position="1316"/>
        <end position="1332"/>
    </location>
</feature>
<sequence>MSSFLEQLLILAPPGESPYEYAATLLGNVLPEKAGWFFWMLGLGSIVNAFNLILNFVCIYMVGARHKLGDSSPYWFVRLQYDHSSGVPYIVPNALMMFLLFNGIFALLMQPYIWIVSLSSVRLADIAHRTYKNYITYKHRTRLAPETGLFFWYGFIFIFDGSGMWISAFGTFYATLLPQLLISPNYAGIGQVLVHPAFLNALCYGLPLALLVAQVITSAQSQIAWHDMLLLEFDVVDNLNILSRQWKSGGIDQSLWNQTLVISKPLLGKILESRAAFVRNAATTGEAWYTLCFVFFTPSAVWLLYTLHRTIERKLWVPDLQLEALGPISSLHPPSSRTSGSEQTTPTSAASLTPEYQDAQAQERVHDPGGKTAKKLQTAFYSAMLQFIATGFCLGAAAGSWIWAATDARVNINPTLHALAVILSVWVYSIVGIAVNMFICVRLKAIGFRLPKLMDYFDGVICRSRSRGCSTNLGDLVLLPTPIFGLGLILMCGIWTTRKSIAMSFGGSHRSAGSLSANQAPPSPFANKLRLANPSGTLLPPIPPPAPLGLPDMDTISLESNRSKPQPIPPRRSTSPLRGTSAFDRSMDPEIEDEEETPWGERPAIASSPMSSSPGMNRFASSFATRVNALFADSHQNKPRMSDAEIEAEAERSREASRREAERILTEEAEARRKVEEATLAQRAKEREQQQRIMERAQLGRPVTPTRGMSLSPVASPKREGTKEGESSWWEMAKSKLTPTKEKDLTPSQQIVAEARKQEKEREKDKGKKSIDWPATPGIRSTDPTLLAMAAASRLAASPINDNQFMSGTLSSSPERQQTYSPKPIMPHEQLAREIEAQGGGRINGDFFGTRLSTDGAFMSTPSKSSLPFVSRATPSPAPSPLQPARAQTSPEQIGLSSAGTPLGGRSPNVSPERLPHLEKDKKFSPVEDKDKVAEREKEKDRRTATTITTTTTNDDAPPLYAQFTPAGALDVPLTLLTVARRFEKLEKWTVGHVRALEERMKDVERYLVDKEAKSDAVGKEIAALKTGIQDIRRNMETLRESIPPPAPPPPPPQAQPQPQPQPFLINPPATPARRAQPSDADSARMRAMSSTSASSYATALSALNGELSNAAAVRTSVISLGSVEEDGIDVRPSVAEVVTPMAVRQPLPPAPSTSASTSSFGSPLSESAGRASLTSPRASGSSSRDFKSVVPSAAKDFTPPPPLDRVSSANGAQPQSPPGGPRSRLPYPTGDYTANGQSVSPLSATAAQFPMPPGASNSTLTLSATAPLSIDKEKQKERDETPLGQSSRGQRAESVSPTPRKRYTVALSGGDDNQRPASLPTQTAVFTTAPHSVSSPSSSSGRSRSQSTYSTAPQPPPSPSPASGSNRLRRAVSSSTDGGLASVYAQTEDWEDVRGKVLTPRLGEPKFVDPLVIRRKGAAGKDAGSKPLPGAGRGKVPISQLVKFFDGDK</sequence>
<reference evidence="3" key="1">
    <citation type="submission" date="2020-09" db="EMBL/GenBank/DDBJ databases">
        <title>Comparative genome analyses of four rice-infecting Rhizoctonia solani isolates reveal extensive enrichment of homogalacturonan modification genes.</title>
        <authorList>
            <person name="Lee D.-Y."/>
            <person name="Jeon J."/>
            <person name="Kim K.-T."/>
            <person name="Cheong K."/>
            <person name="Song H."/>
            <person name="Choi G."/>
            <person name="Ko J."/>
            <person name="Opiyo S.O."/>
            <person name="Zuo S."/>
            <person name="Madhav S."/>
            <person name="Lee Y.-H."/>
            <person name="Wang G.-L."/>
        </authorList>
    </citation>
    <scope>NUCLEOTIDE SEQUENCE</scope>
    <source>
        <strain evidence="3">AG1-IA YN-7</strain>
    </source>
</reference>
<feature type="region of interest" description="Disordered" evidence="1">
    <location>
        <begin position="1031"/>
        <end position="1096"/>
    </location>
</feature>
<keyword evidence="2" id="KW-1133">Transmembrane helix</keyword>
<feature type="compositionally biased region" description="Polar residues" evidence="1">
    <location>
        <begin position="332"/>
        <end position="351"/>
    </location>
</feature>
<feature type="transmembrane region" description="Helical" evidence="2">
    <location>
        <begin position="379"/>
        <end position="404"/>
    </location>
</feature>
<evidence type="ECO:0000313" key="4">
    <source>
        <dbReference type="Proteomes" id="UP000650582"/>
    </source>
</evidence>
<gene>
    <name evidence="3" type="ORF">RHS04_00913</name>
</gene>
<comment type="caution">
    <text evidence="3">The sequence shown here is derived from an EMBL/GenBank/DDBJ whole genome shotgun (WGS) entry which is preliminary data.</text>
</comment>
<feature type="compositionally biased region" description="Polar residues" evidence="1">
    <location>
        <begin position="802"/>
        <end position="821"/>
    </location>
</feature>
<feature type="compositionally biased region" description="Low complexity" evidence="1">
    <location>
        <begin position="1333"/>
        <end position="1353"/>
    </location>
</feature>
<feature type="region of interest" description="Disordered" evidence="1">
    <location>
        <begin position="331"/>
        <end position="352"/>
    </location>
</feature>
<feature type="transmembrane region" description="Helical" evidence="2">
    <location>
        <begin position="197"/>
        <end position="216"/>
    </location>
</feature>
<feature type="compositionally biased region" description="Polar residues" evidence="1">
    <location>
        <begin position="1173"/>
        <end position="1184"/>
    </location>
</feature>
<feature type="compositionally biased region" description="Polar residues" evidence="1">
    <location>
        <begin position="1284"/>
        <end position="1298"/>
    </location>
</feature>
<feature type="transmembrane region" description="Helical" evidence="2">
    <location>
        <begin position="150"/>
        <end position="176"/>
    </location>
</feature>
<feature type="region of interest" description="Disordered" evidence="1">
    <location>
        <begin position="802"/>
        <end position="823"/>
    </location>
</feature>
<feature type="region of interest" description="Disordered" evidence="1">
    <location>
        <begin position="1146"/>
        <end position="1405"/>
    </location>
</feature>
<feature type="compositionally biased region" description="Polar residues" evidence="1">
    <location>
        <begin position="886"/>
        <end position="900"/>
    </location>
</feature>